<protein>
    <submittedName>
        <fullName evidence="1">Nucleotidyltransferase</fullName>
    </submittedName>
</protein>
<gene>
    <name evidence="1" type="ORF">J7I43_21370</name>
</gene>
<dbReference type="RefSeq" id="WP_209147906.1">
    <property type="nucleotide sequence ID" value="NZ_JAGHKP010000004.1"/>
</dbReference>
<reference evidence="2" key="1">
    <citation type="submission" date="2021-03" db="EMBL/GenBank/DDBJ databases">
        <title>Assistant Professor.</title>
        <authorList>
            <person name="Huq M.A."/>
        </authorList>
    </citation>
    <scope>NUCLEOTIDE SEQUENCE [LARGE SCALE GENOMIC DNA]</scope>
    <source>
        <strain evidence="2">MAH-28</strain>
    </source>
</reference>
<dbReference type="SUPFAM" id="SSF81301">
    <property type="entry name" value="Nucleotidyltransferase"/>
    <property type="match status" value="1"/>
</dbReference>
<evidence type="ECO:0000313" key="2">
    <source>
        <dbReference type="Proteomes" id="UP000679126"/>
    </source>
</evidence>
<dbReference type="InterPro" id="IPR043519">
    <property type="entry name" value="NT_sf"/>
</dbReference>
<sequence length="163" mass="18305">MILAKDFEDFLRLLNKHQVDFMVVGGYALAFHGKPRNTGDLDIWINVSQENAERILHVVNEFGLATLGFKKKDFLQQGFIHQIGYPPLRIDILNSIDGVDFPEAAGNRQLIKMDDGLVIPFIGLQDLVKNKQASGRAQDLADIKEIKKILPKKQPGKGKRSGR</sequence>
<dbReference type="Gene3D" id="3.30.460.40">
    <property type="match status" value="1"/>
</dbReference>
<dbReference type="InterPro" id="IPR018700">
    <property type="entry name" value="DUF2204"/>
</dbReference>
<accession>A0ABS3YJG3</accession>
<dbReference type="EMBL" id="JAGHKP010000004">
    <property type="protein sequence ID" value="MBO9154792.1"/>
    <property type="molecule type" value="Genomic_DNA"/>
</dbReference>
<comment type="caution">
    <text evidence="1">The sequence shown here is derived from an EMBL/GenBank/DDBJ whole genome shotgun (WGS) entry which is preliminary data.</text>
</comment>
<keyword evidence="2" id="KW-1185">Reference proteome</keyword>
<evidence type="ECO:0000313" key="1">
    <source>
        <dbReference type="EMBL" id="MBO9154792.1"/>
    </source>
</evidence>
<organism evidence="1 2">
    <name type="scientific">Chitinophaga chungangae</name>
    <dbReference type="NCBI Taxonomy" id="2821488"/>
    <lineage>
        <taxon>Bacteria</taxon>
        <taxon>Pseudomonadati</taxon>
        <taxon>Bacteroidota</taxon>
        <taxon>Chitinophagia</taxon>
        <taxon>Chitinophagales</taxon>
        <taxon>Chitinophagaceae</taxon>
        <taxon>Chitinophaga</taxon>
    </lineage>
</organism>
<dbReference type="Pfam" id="PF09970">
    <property type="entry name" value="DUF2204"/>
    <property type="match status" value="1"/>
</dbReference>
<dbReference type="Proteomes" id="UP000679126">
    <property type="component" value="Unassembled WGS sequence"/>
</dbReference>
<proteinExistence type="predicted"/>
<name>A0ABS3YJG3_9BACT</name>